<dbReference type="PRINTS" id="PR01011">
    <property type="entry name" value="GLUTPROXDASE"/>
</dbReference>
<evidence type="ECO:0000256" key="5">
    <source>
        <dbReference type="RuleBase" id="RU000499"/>
    </source>
</evidence>
<dbReference type="PROSITE" id="PS51355">
    <property type="entry name" value="GLUTATHIONE_PEROXID_3"/>
    <property type="match status" value="1"/>
</dbReference>
<proteinExistence type="inferred from homology"/>
<dbReference type="CDD" id="cd00340">
    <property type="entry name" value="GSH_Peroxidase"/>
    <property type="match status" value="1"/>
</dbReference>
<evidence type="ECO:0000313" key="7">
    <source>
        <dbReference type="EMBL" id="MBB6633119.1"/>
    </source>
</evidence>
<feature type="domain" description="Thioredoxin" evidence="6">
    <location>
        <begin position="1"/>
        <end position="180"/>
    </location>
</feature>
<dbReference type="Pfam" id="PF00255">
    <property type="entry name" value="GSHPx"/>
    <property type="match status" value="1"/>
</dbReference>
<evidence type="ECO:0000256" key="1">
    <source>
        <dbReference type="ARBA" id="ARBA00006926"/>
    </source>
</evidence>
<dbReference type="PIRSF" id="PIRSF000303">
    <property type="entry name" value="Glutathion_perox"/>
    <property type="match status" value="1"/>
</dbReference>
<dbReference type="InterPro" id="IPR000889">
    <property type="entry name" value="Glutathione_peroxidase"/>
</dbReference>
<dbReference type="InterPro" id="IPR029759">
    <property type="entry name" value="GPX_AS"/>
</dbReference>
<comment type="caution">
    <text evidence="7">The sequence shown here is derived from an EMBL/GenBank/DDBJ whole genome shotgun (WGS) entry which is preliminary data.</text>
</comment>
<protein>
    <recommendedName>
        <fullName evidence="5">Glutathione peroxidase</fullName>
    </recommendedName>
</protein>
<name>A0A841SQH5_9BACL</name>
<accession>A0A841SQH5</accession>
<feature type="active site" evidence="4">
    <location>
        <position position="35"/>
    </location>
</feature>
<dbReference type="PROSITE" id="PS51352">
    <property type="entry name" value="THIOREDOXIN_2"/>
    <property type="match status" value="1"/>
</dbReference>
<dbReference type="GO" id="GO:0034599">
    <property type="term" value="P:cellular response to oxidative stress"/>
    <property type="evidence" value="ECO:0007669"/>
    <property type="project" value="TreeGrafter"/>
</dbReference>
<dbReference type="InterPro" id="IPR029760">
    <property type="entry name" value="GPX_CS"/>
</dbReference>
<evidence type="ECO:0000256" key="2">
    <source>
        <dbReference type="ARBA" id="ARBA00022559"/>
    </source>
</evidence>
<dbReference type="InterPro" id="IPR036249">
    <property type="entry name" value="Thioredoxin-like_sf"/>
</dbReference>
<organism evidence="7 8">
    <name type="scientific">Cohnella thailandensis</name>
    <dbReference type="NCBI Taxonomy" id="557557"/>
    <lineage>
        <taxon>Bacteria</taxon>
        <taxon>Bacillati</taxon>
        <taxon>Bacillota</taxon>
        <taxon>Bacilli</taxon>
        <taxon>Bacillales</taxon>
        <taxon>Paenibacillaceae</taxon>
        <taxon>Cohnella</taxon>
    </lineage>
</organism>
<dbReference type="FunFam" id="3.40.30.10:FF:000010">
    <property type="entry name" value="Glutathione peroxidase"/>
    <property type="match status" value="1"/>
</dbReference>
<dbReference type="Proteomes" id="UP000535838">
    <property type="component" value="Unassembled WGS sequence"/>
</dbReference>
<dbReference type="SUPFAM" id="SSF52833">
    <property type="entry name" value="Thioredoxin-like"/>
    <property type="match status" value="1"/>
</dbReference>
<evidence type="ECO:0000256" key="4">
    <source>
        <dbReference type="PIRSR" id="PIRSR000303-1"/>
    </source>
</evidence>
<dbReference type="PROSITE" id="PS00460">
    <property type="entry name" value="GLUTATHIONE_PEROXID_1"/>
    <property type="match status" value="1"/>
</dbReference>
<evidence type="ECO:0000313" key="8">
    <source>
        <dbReference type="Proteomes" id="UP000535838"/>
    </source>
</evidence>
<dbReference type="Gene3D" id="3.40.30.10">
    <property type="entry name" value="Glutaredoxin"/>
    <property type="match status" value="1"/>
</dbReference>
<reference evidence="7 8" key="1">
    <citation type="submission" date="2020-08" db="EMBL/GenBank/DDBJ databases">
        <title>Cohnella phylogeny.</title>
        <authorList>
            <person name="Dunlap C."/>
        </authorList>
    </citation>
    <scope>NUCLEOTIDE SEQUENCE [LARGE SCALE GENOMIC DNA]</scope>
    <source>
        <strain evidence="7 8">DSM 25241</strain>
    </source>
</reference>
<gene>
    <name evidence="7" type="ORF">H7B67_03195</name>
</gene>
<sequence length="180" mass="20628">MSVYSFQAAAIDGKQVELSSYRGKILLIVNTASECAYARQFADLQMLYERWKEKGFEILGFPCNQFNGREPGSHAEIKQACESRGVTFPLFEKVEVRGPSAHPLYRYLTAQAPFRGFDLRTENGEWMDRFLREKHPEIAEGDGIKWNFTKFLIGRDGEVRERFETPVEPADIEPAIQSLV</sequence>
<dbReference type="PANTHER" id="PTHR11592:SF78">
    <property type="entry name" value="GLUTATHIONE PEROXIDASE"/>
    <property type="match status" value="1"/>
</dbReference>
<keyword evidence="3 5" id="KW-0560">Oxidoreductase</keyword>
<dbReference type="InterPro" id="IPR013766">
    <property type="entry name" value="Thioredoxin_domain"/>
</dbReference>
<dbReference type="RefSeq" id="WP_185118352.1">
    <property type="nucleotide sequence ID" value="NZ_JACJVQ010000003.1"/>
</dbReference>
<keyword evidence="2 5" id="KW-0575">Peroxidase</keyword>
<dbReference type="AlphaFoldDB" id="A0A841SQH5"/>
<dbReference type="PANTHER" id="PTHR11592">
    <property type="entry name" value="GLUTATHIONE PEROXIDASE"/>
    <property type="match status" value="1"/>
</dbReference>
<comment type="similarity">
    <text evidence="1 5">Belongs to the glutathione peroxidase family.</text>
</comment>
<evidence type="ECO:0000259" key="6">
    <source>
        <dbReference type="PROSITE" id="PS51352"/>
    </source>
</evidence>
<dbReference type="PROSITE" id="PS00763">
    <property type="entry name" value="GLUTATHIONE_PEROXID_2"/>
    <property type="match status" value="1"/>
</dbReference>
<keyword evidence="8" id="KW-1185">Reference proteome</keyword>
<evidence type="ECO:0000256" key="3">
    <source>
        <dbReference type="ARBA" id="ARBA00023002"/>
    </source>
</evidence>
<dbReference type="EMBL" id="JACJVQ010000003">
    <property type="protein sequence ID" value="MBB6633119.1"/>
    <property type="molecule type" value="Genomic_DNA"/>
</dbReference>
<dbReference type="GO" id="GO:0004601">
    <property type="term" value="F:peroxidase activity"/>
    <property type="evidence" value="ECO:0007669"/>
    <property type="project" value="UniProtKB-KW"/>
</dbReference>